<evidence type="ECO:0000313" key="2">
    <source>
        <dbReference type="Proteomes" id="UP000063308"/>
    </source>
</evidence>
<name>A0A0E4FSE2_9BRAD</name>
<proteinExistence type="predicted"/>
<organism evidence="1 2">
    <name type="scientific">Bradyrhizobium diazoefficiens</name>
    <dbReference type="NCBI Taxonomy" id="1355477"/>
    <lineage>
        <taxon>Bacteria</taxon>
        <taxon>Pseudomonadati</taxon>
        <taxon>Pseudomonadota</taxon>
        <taxon>Alphaproteobacteria</taxon>
        <taxon>Hyphomicrobiales</taxon>
        <taxon>Nitrobacteraceae</taxon>
        <taxon>Bradyrhizobium</taxon>
    </lineage>
</organism>
<dbReference type="RefSeq" id="WP_035668701.1">
    <property type="nucleotide sequence ID" value="NZ_AJQI01000504.1"/>
</dbReference>
<sequence>MKQPASTFVFHEQEVAGVAFRAMVETGRVVLQMQNSSGRESSVDLIARHSPCRVSATPKMAGSVAA</sequence>
<protein>
    <submittedName>
        <fullName evidence="1">Uncharacterized protein</fullName>
    </submittedName>
</protein>
<dbReference type="Proteomes" id="UP000063308">
    <property type="component" value="Chromosome"/>
</dbReference>
<accession>A0A0E4FSE2</accession>
<reference evidence="1 2" key="1">
    <citation type="submission" date="2014-11" db="EMBL/GenBank/DDBJ databases">
        <title>Symbiosis island explosion on the genome of extra-slow-growing strains of soybean bradyrhizobia with massive insertion sequences.</title>
        <authorList>
            <person name="Iida T."/>
            <person name="Minamisawa K."/>
        </authorList>
    </citation>
    <scope>NUCLEOTIDE SEQUENCE [LARGE SCALE GENOMIC DNA]</scope>
    <source>
        <strain evidence="1 2">NK6</strain>
    </source>
</reference>
<dbReference type="GeneID" id="46488888"/>
<gene>
    <name evidence="1" type="ORF">NK6_2863</name>
</gene>
<evidence type="ECO:0000313" key="1">
    <source>
        <dbReference type="EMBL" id="BAR56043.1"/>
    </source>
</evidence>
<dbReference type="AlphaFoldDB" id="A0A0E4FSE2"/>
<dbReference type="EMBL" id="AP014685">
    <property type="protein sequence ID" value="BAR56043.1"/>
    <property type="molecule type" value="Genomic_DNA"/>
</dbReference>